<dbReference type="Pfam" id="PF10118">
    <property type="entry name" value="Metal_hydrol"/>
    <property type="match status" value="1"/>
</dbReference>
<keyword evidence="1" id="KW-0378">Hydrolase</keyword>
<dbReference type="Proteomes" id="UP000253940">
    <property type="component" value="Chromosome"/>
</dbReference>
<dbReference type="PANTHER" id="PTHR39456:SF1">
    <property type="entry name" value="METAL-DEPENDENT HYDROLASE"/>
    <property type="match status" value="1"/>
</dbReference>
<gene>
    <name evidence="1" type="ORF">HYN46_11515</name>
</gene>
<keyword evidence="2" id="KW-1185">Reference proteome</keyword>
<sequence>MHKEDLVVNTVVHDITVRHQKFSFDGLKKYYFSKNPFLTHYLSVLSLTFPEGERMFVHSVRAVRDRITDPILQKEVSAFIGQEAIHGNVHEAFNTYVQKNLGVKTQKYQKEIFNQIKQAKEKIPKKHLLAMTCGFEHLTAILGEHMLTHPEEFDDLDPIVRPMWFWHALEETEHKAVAFDVYQHVYHDEETRLRMMKIITRIFIARILMMTVMISLKDKNARFNVRKNAIAMKRLGSIVRSITPAYKAYFSPTFHPNDRDTTALTKAWRERLFPSGNEQMTAIYDKTS</sequence>
<accession>A0A345P801</accession>
<evidence type="ECO:0000313" key="1">
    <source>
        <dbReference type="EMBL" id="AXI03410.1"/>
    </source>
</evidence>
<dbReference type="AlphaFoldDB" id="A0A345P801"/>
<dbReference type="GO" id="GO:0016787">
    <property type="term" value="F:hydrolase activity"/>
    <property type="evidence" value="ECO:0007669"/>
    <property type="project" value="UniProtKB-KW"/>
</dbReference>
<protein>
    <submittedName>
        <fullName evidence="1">Metal-dependent hydrolase</fullName>
    </submittedName>
</protein>
<evidence type="ECO:0000313" key="2">
    <source>
        <dbReference type="Proteomes" id="UP000253940"/>
    </source>
</evidence>
<dbReference type="InterPro" id="IPR016516">
    <property type="entry name" value="UCP07580"/>
</dbReference>
<proteinExistence type="predicted"/>
<dbReference type="PIRSF" id="PIRSF007580">
    <property type="entry name" value="UCP07580"/>
    <property type="match status" value="1"/>
</dbReference>
<dbReference type="PANTHER" id="PTHR39456">
    <property type="entry name" value="METAL-DEPENDENT HYDROLASE"/>
    <property type="match status" value="1"/>
</dbReference>
<dbReference type="KEGG" id="mbah:HYN46_11515"/>
<organism evidence="1 2">
    <name type="scientific">Aquirhabdus parva</name>
    <dbReference type="NCBI Taxonomy" id="2283318"/>
    <lineage>
        <taxon>Bacteria</taxon>
        <taxon>Pseudomonadati</taxon>
        <taxon>Pseudomonadota</taxon>
        <taxon>Gammaproteobacteria</taxon>
        <taxon>Moraxellales</taxon>
        <taxon>Moraxellaceae</taxon>
        <taxon>Aquirhabdus</taxon>
    </lineage>
</organism>
<name>A0A345P801_9GAMM</name>
<dbReference type="EMBL" id="CP031222">
    <property type="protein sequence ID" value="AXI03410.1"/>
    <property type="molecule type" value="Genomic_DNA"/>
</dbReference>
<dbReference type="OrthoDB" id="5727566at2"/>
<reference evidence="1 2" key="1">
    <citation type="submission" date="2018-07" db="EMBL/GenBank/DDBJ databases">
        <title>Genome sequencing of Moraxellaceae gen. HYN0046.</title>
        <authorList>
            <person name="Kim M."/>
            <person name="Yi H."/>
        </authorList>
    </citation>
    <scope>NUCLEOTIDE SEQUENCE [LARGE SCALE GENOMIC DNA]</scope>
    <source>
        <strain evidence="1 2">HYN0046</strain>
    </source>
</reference>